<reference evidence="6" key="1">
    <citation type="journal article" date="2011" name="PLoS Biol.">
        <title>Gene gain and loss during evolution of obligate parasitism in the white rust pathogen of Arabidopsis thaliana.</title>
        <authorList>
            <person name="Kemen E."/>
            <person name="Gardiner A."/>
            <person name="Schultz-Larsen T."/>
            <person name="Kemen A.C."/>
            <person name="Balmuth A.L."/>
            <person name="Robert-Seilaniantz A."/>
            <person name="Bailey K."/>
            <person name="Holub E."/>
            <person name="Studholme D.J."/>
            <person name="Maclean D."/>
            <person name="Jones J.D."/>
        </authorList>
    </citation>
    <scope>NUCLEOTIDE SEQUENCE</scope>
</reference>
<evidence type="ECO:0000256" key="1">
    <source>
        <dbReference type="ARBA" id="ARBA00007870"/>
    </source>
</evidence>
<evidence type="ECO:0000256" key="3">
    <source>
        <dbReference type="ARBA" id="ARBA00023002"/>
    </source>
</evidence>
<feature type="domain" description="Ketopantoate reductase C-terminal" evidence="5">
    <location>
        <begin position="271"/>
        <end position="396"/>
    </location>
</feature>
<sequence>MIYTSINWKARTVMVQRAFSTIGSIQERKIGLIGLGSIGTVYFTRIAAWLRSNSASIPERWSIDGLVRREVFERAIAPIQKTSHRNIVRFHLEQSDSSESINIDGIPVTLQEHPLDPTTNTDICRILCYDEILKEINSKVDSGMKYDVLVICVKAYDIASVGQRLQACDHLLHKNATIIWVYNGFTDTQLMRQGTKRHSCTNYRAIVSFGAQLKAFGHVEACGMVRTTFFGSIEDTPLAATPTEEDDTIKIILSMLNAAGLPSQLESHQKFKDIVWHKAIINAGINPICSILNRSNNCLMENKWSQKCLGLIVKECLLVAHSENALESIDRKSMIRDINQVTYNTKTNVCSMLADLRKRQRTEIELMNGSVVAKAQIYNIPTPVNQFVLNLIQTLEADSVNRIEKV</sequence>
<dbReference type="InterPro" id="IPR008927">
    <property type="entry name" value="6-PGluconate_DH-like_C_sf"/>
</dbReference>
<dbReference type="Pfam" id="PF08546">
    <property type="entry name" value="ApbA_C"/>
    <property type="match status" value="1"/>
</dbReference>
<proteinExistence type="inferred from homology"/>
<dbReference type="Gene3D" id="1.10.1040.10">
    <property type="entry name" value="N-(1-d-carboxylethyl)-l-norvaline Dehydrogenase, domain 2"/>
    <property type="match status" value="1"/>
</dbReference>
<dbReference type="GO" id="GO:0008677">
    <property type="term" value="F:2-dehydropantoate 2-reductase activity"/>
    <property type="evidence" value="ECO:0007669"/>
    <property type="project" value="TreeGrafter"/>
</dbReference>
<keyword evidence="2" id="KW-0521">NADP</keyword>
<dbReference type="HOGENOM" id="CLU_031468_5_0_1"/>
<gene>
    <name evidence="6" type="primary">AlNc14C210G8905</name>
    <name evidence="7" type="synonym">AlNc14C219G9074</name>
    <name evidence="6" type="ORF">ALNC14_100040</name>
    <name evidence="7" type="ORF">ALNC14_101880</name>
</gene>
<reference evidence="6" key="2">
    <citation type="submission" date="2011-02" db="EMBL/GenBank/DDBJ databases">
        <authorList>
            <person name="MacLean D."/>
        </authorList>
    </citation>
    <scope>NUCLEOTIDE SEQUENCE</scope>
</reference>
<evidence type="ECO:0000313" key="6">
    <source>
        <dbReference type="EMBL" id="CCA23860.1"/>
    </source>
</evidence>
<dbReference type="EMBL" id="FR824255">
    <property type="protein sequence ID" value="CCA23860.1"/>
    <property type="molecule type" value="Genomic_DNA"/>
</dbReference>
<dbReference type="InterPro" id="IPR013332">
    <property type="entry name" value="KPR_N"/>
</dbReference>
<evidence type="ECO:0000313" key="7">
    <source>
        <dbReference type="EMBL" id="CCA24044.1"/>
    </source>
</evidence>
<evidence type="ECO:0000259" key="5">
    <source>
        <dbReference type="Pfam" id="PF08546"/>
    </source>
</evidence>
<accession>F0WR98</accession>
<keyword evidence="3" id="KW-0560">Oxidoreductase</keyword>
<dbReference type="Gene3D" id="3.40.50.720">
    <property type="entry name" value="NAD(P)-binding Rossmann-like Domain"/>
    <property type="match status" value="1"/>
</dbReference>
<comment type="similarity">
    <text evidence="1">Belongs to the ketopantoate reductase family.</text>
</comment>
<dbReference type="GO" id="GO:0050661">
    <property type="term" value="F:NADP binding"/>
    <property type="evidence" value="ECO:0007669"/>
    <property type="project" value="TreeGrafter"/>
</dbReference>
<dbReference type="PANTHER" id="PTHR43765">
    <property type="entry name" value="2-DEHYDROPANTOATE 2-REDUCTASE-RELATED"/>
    <property type="match status" value="1"/>
</dbReference>
<dbReference type="PANTHER" id="PTHR43765:SF2">
    <property type="entry name" value="2-DEHYDROPANTOATE 2-REDUCTASE"/>
    <property type="match status" value="1"/>
</dbReference>
<organism evidence="6">
    <name type="scientific">Albugo laibachii Nc14</name>
    <dbReference type="NCBI Taxonomy" id="890382"/>
    <lineage>
        <taxon>Eukaryota</taxon>
        <taxon>Sar</taxon>
        <taxon>Stramenopiles</taxon>
        <taxon>Oomycota</taxon>
        <taxon>Peronosporomycetes</taxon>
        <taxon>Albuginales</taxon>
        <taxon>Albuginaceae</taxon>
        <taxon>Albugo</taxon>
    </lineage>
</organism>
<name>F0WR98_9STRA</name>
<dbReference type="InterPro" id="IPR050838">
    <property type="entry name" value="Ketopantoate_reductase"/>
</dbReference>
<evidence type="ECO:0000259" key="4">
    <source>
        <dbReference type="Pfam" id="PF02558"/>
    </source>
</evidence>
<protein>
    <submittedName>
        <fullName evidence="6">Uncharacterized protein AlNc14C210G8905</fullName>
    </submittedName>
    <submittedName>
        <fullName evidence="7">Uncharacterized protein AlNc14C219G9074</fullName>
    </submittedName>
</protein>
<dbReference type="EMBL" id="FR824264">
    <property type="protein sequence ID" value="CCA24044.1"/>
    <property type="molecule type" value="Genomic_DNA"/>
</dbReference>
<dbReference type="Pfam" id="PF02558">
    <property type="entry name" value="ApbA"/>
    <property type="match status" value="1"/>
</dbReference>
<dbReference type="SUPFAM" id="SSF48179">
    <property type="entry name" value="6-phosphogluconate dehydrogenase C-terminal domain-like"/>
    <property type="match status" value="1"/>
</dbReference>
<feature type="domain" description="Ketopantoate reductase N-terminal" evidence="4">
    <location>
        <begin position="129"/>
        <end position="229"/>
    </location>
</feature>
<evidence type="ECO:0000256" key="2">
    <source>
        <dbReference type="ARBA" id="ARBA00022857"/>
    </source>
</evidence>
<dbReference type="InterPro" id="IPR013328">
    <property type="entry name" value="6PGD_dom2"/>
</dbReference>
<dbReference type="InterPro" id="IPR013752">
    <property type="entry name" value="KPA_reductase"/>
</dbReference>
<dbReference type="GO" id="GO:0005737">
    <property type="term" value="C:cytoplasm"/>
    <property type="evidence" value="ECO:0007669"/>
    <property type="project" value="TreeGrafter"/>
</dbReference>
<dbReference type="AlphaFoldDB" id="F0WR98"/>